<dbReference type="OrthoDB" id="9180746at2"/>
<feature type="domain" description="ProQ/FinO" evidence="5">
    <location>
        <begin position="10"/>
        <end position="117"/>
    </location>
</feature>
<evidence type="ECO:0000256" key="4">
    <source>
        <dbReference type="SAM" id="MobiDB-lite"/>
    </source>
</evidence>
<keyword evidence="1" id="KW-0963">Cytoplasm</keyword>
<dbReference type="GO" id="GO:0033592">
    <property type="term" value="F:RNA strand annealing activity"/>
    <property type="evidence" value="ECO:0007669"/>
    <property type="project" value="InterPro"/>
</dbReference>
<gene>
    <name evidence="6" type="ORF">EJG51_017555</name>
</gene>
<dbReference type="PANTHER" id="PTHR38106">
    <property type="entry name" value="RNA CHAPERONE PROQ"/>
    <property type="match status" value="1"/>
</dbReference>
<dbReference type="SUPFAM" id="SSF48657">
    <property type="entry name" value="FinO-like"/>
    <property type="match status" value="1"/>
</dbReference>
<dbReference type="PANTHER" id="PTHR38106:SF1">
    <property type="entry name" value="RNA CHAPERONE PROQ"/>
    <property type="match status" value="1"/>
</dbReference>
<evidence type="ECO:0000313" key="6">
    <source>
        <dbReference type="EMBL" id="QJQ07322.1"/>
    </source>
</evidence>
<evidence type="ECO:0000256" key="2">
    <source>
        <dbReference type="ARBA" id="ARBA00022884"/>
    </source>
</evidence>
<dbReference type="InterPro" id="IPR016103">
    <property type="entry name" value="ProQ/FinO"/>
</dbReference>
<sequence>MNTSIPTPASPIQTPRALLKDFQEKFVAFREYMPLTIGIDKQLIALYPEISLKLLRASLGIHTSSLRYLKTMEKATCRFDLEGNAAEEVTELHRTHATTILRERAKKMAEQRKAERAAEDAVRAAKAAEAAAQQHTEKLNQLASKFSRNS</sequence>
<dbReference type="Proteomes" id="UP000274350">
    <property type="component" value="Chromosome"/>
</dbReference>
<dbReference type="EMBL" id="CP051152">
    <property type="protein sequence ID" value="QJQ07322.1"/>
    <property type="molecule type" value="Genomic_DNA"/>
</dbReference>
<protein>
    <submittedName>
        <fullName evidence="6">Osmoprotectant transporter activator</fullName>
    </submittedName>
</protein>
<dbReference type="GO" id="GO:0034057">
    <property type="term" value="F:RNA strand-exchange activity"/>
    <property type="evidence" value="ECO:0007669"/>
    <property type="project" value="InterPro"/>
</dbReference>
<evidence type="ECO:0000313" key="7">
    <source>
        <dbReference type="Proteomes" id="UP000274350"/>
    </source>
</evidence>
<dbReference type="SMART" id="SM00945">
    <property type="entry name" value="ProQ"/>
    <property type="match status" value="1"/>
</dbReference>
<dbReference type="KEGG" id="upi:EJG51_017555"/>
<evidence type="ECO:0000256" key="3">
    <source>
        <dbReference type="ARBA" id="ARBA00023186"/>
    </source>
</evidence>
<keyword evidence="7" id="KW-1185">Reference proteome</keyword>
<organism evidence="6 7">
    <name type="scientific">Undibacterium piscinae</name>
    <dbReference type="NCBI Taxonomy" id="2495591"/>
    <lineage>
        <taxon>Bacteria</taxon>
        <taxon>Pseudomonadati</taxon>
        <taxon>Pseudomonadota</taxon>
        <taxon>Betaproteobacteria</taxon>
        <taxon>Burkholderiales</taxon>
        <taxon>Oxalobacteraceae</taxon>
        <taxon>Undibacterium</taxon>
    </lineage>
</organism>
<evidence type="ECO:0000256" key="1">
    <source>
        <dbReference type="ARBA" id="ARBA00022490"/>
    </source>
</evidence>
<evidence type="ECO:0000259" key="5">
    <source>
        <dbReference type="SMART" id="SM00945"/>
    </source>
</evidence>
<feature type="region of interest" description="Disordered" evidence="4">
    <location>
        <begin position="125"/>
        <end position="150"/>
    </location>
</feature>
<proteinExistence type="predicted"/>
<accession>A0A6M4A7H6</accession>
<keyword evidence="3" id="KW-0143">Chaperone</keyword>
<dbReference type="GO" id="GO:0005829">
    <property type="term" value="C:cytosol"/>
    <property type="evidence" value="ECO:0007669"/>
    <property type="project" value="TreeGrafter"/>
</dbReference>
<dbReference type="InterPro" id="IPR023529">
    <property type="entry name" value="ProQ"/>
</dbReference>
<dbReference type="GO" id="GO:0010608">
    <property type="term" value="P:post-transcriptional regulation of gene expression"/>
    <property type="evidence" value="ECO:0007669"/>
    <property type="project" value="InterPro"/>
</dbReference>
<reference evidence="6 7" key="1">
    <citation type="journal article" date="2019" name="Int. J. Syst. Evol. Microbiol.">
        <title>Undibacterium piscinae sp. nov., isolated from Korean shiner intestine.</title>
        <authorList>
            <person name="Lee S.Y."/>
            <person name="Kang W."/>
            <person name="Kim P.S."/>
            <person name="Kim H.S."/>
            <person name="Sung H."/>
            <person name="Shin N.R."/>
            <person name="Whon T.W."/>
            <person name="Yun J.H."/>
            <person name="Lee J.Y."/>
            <person name="Lee J.Y."/>
            <person name="Jung M.J."/>
            <person name="Jeong Y.S."/>
            <person name="Tak E.J."/>
            <person name="Han J.E."/>
            <person name="Hyun D.W."/>
            <person name="Kang M.S."/>
            <person name="Lee K.E."/>
            <person name="Lee B.H."/>
            <person name="Bae J.W."/>
        </authorList>
    </citation>
    <scope>NUCLEOTIDE SEQUENCE [LARGE SCALE GENOMIC DNA]</scope>
    <source>
        <strain evidence="6 7">S11R28</strain>
    </source>
</reference>
<feature type="compositionally biased region" description="Polar residues" evidence="4">
    <location>
        <begin position="139"/>
        <end position="150"/>
    </location>
</feature>
<keyword evidence="2" id="KW-0694">RNA-binding</keyword>
<dbReference type="InterPro" id="IPR036442">
    <property type="entry name" value="ProQ/FinO_sf"/>
</dbReference>
<dbReference type="Pfam" id="PF04352">
    <property type="entry name" value="ProQ"/>
    <property type="match status" value="1"/>
</dbReference>
<dbReference type="Gene3D" id="1.10.1710.10">
    <property type="entry name" value="ProQ/FinO domain"/>
    <property type="match status" value="1"/>
</dbReference>
<dbReference type="AlphaFoldDB" id="A0A6M4A7H6"/>
<name>A0A6M4A7H6_9BURK</name>